<protein>
    <submittedName>
        <fullName evidence="2">DNA polymerase II</fullName>
    </submittedName>
</protein>
<keyword evidence="3" id="KW-1185">Reference proteome</keyword>
<proteinExistence type="predicted"/>
<organism evidence="2 3">
    <name type="scientific">Suttonella indologenes</name>
    <dbReference type="NCBI Taxonomy" id="13276"/>
    <lineage>
        <taxon>Bacteria</taxon>
        <taxon>Pseudomonadati</taxon>
        <taxon>Pseudomonadota</taxon>
        <taxon>Gammaproteobacteria</taxon>
        <taxon>Cardiobacteriales</taxon>
        <taxon>Cardiobacteriaceae</taxon>
        <taxon>Suttonella</taxon>
    </lineage>
</organism>
<dbReference type="GO" id="GO:0003676">
    <property type="term" value="F:nucleic acid binding"/>
    <property type="evidence" value="ECO:0007669"/>
    <property type="project" value="InterPro"/>
</dbReference>
<evidence type="ECO:0000313" key="2">
    <source>
        <dbReference type="EMBL" id="SUO92820.1"/>
    </source>
</evidence>
<dbReference type="AlphaFoldDB" id="A0A380MKT4"/>
<dbReference type="RefSeq" id="WP_115218015.1">
    <property type="nucleotide sequence ID" value="NZ_UHIA01000003.1"/>
</dbReference>
<reference evidence="2 3" key="1">
    <citation type="submission" date="2018-06" db="EMBL/GenBank/DDBJ databases">
        <authorList>
            <consortium name="Pathogen Informatics"/>
            <person name="Doyle S."/>
        </authorList>
    </citation>
    <scope>NUCLEOTIDE SEQUENCE [LARGE SCALE GENOMIC DNA]</scope>
    <source>
        <strain evidence="2 3">NCTC10717</strain>
    </source>
</reference>
<dbReference type="EMBL" id="UHIA01000003">
    <property type="protein sequence ID" value="SUO92820.1"/>
    <property type="molecule type" value="Genomic_DNA"/>
</dbReference>
<dbReference type="SUPFAM" id="SSF53098">
    <property type="entry name" value="Ribonuclease H-like"/>
    <property type="match status" value="1"/>
</dbReference>
<dbReference type="InterPro" id="IPR036397">
    <property type="entry name" value="RNaseH_sf"/>
</dbReference>
<dbReference type="Pfam" id="PF10108">
    <property type="entry name" value="DNA_pol_B_exo2"/>
    <property type="match status" value="1"/>
</dbReference>
<accession>A0A380MKT4</accession>
<dbReference type="InterPro" id="IPR012337">
    <property type="entry name" value="RNaseH-like_sf"/>
</dbReference>
<feature type="domain" description="Predicted 3'-5' exonuclease PolB-like" evidence="1">
    <location>
        <begin position="49"/>
        <end position="261"/>
    </location>
</feature>
<dbReference type="Proteomes" id="UP000254575">
    <property type="component" value="Unassembled WGS sequence"/>
</dbReference>
<sequence length="263" mass="30311">MLDNNVLIFDIETVADCDGYRLLHRLPEDLSENEIVAIMNNERLAENGSTFYRHHLHKVVTISLLLLSGNKIKLWSLGRENETEQSLIARFFAGIDKTLPTLVSWNGSGFDLPVLHYRALFHGISAPAYFEIGEQDNQFRYNNYISRFHWRHIDMMDVLSGYQANTRASLNDVAKLCALPGKLDTDGSQVQTLWQNGEKEKICDYCETDVLNTYGVYLRFELLRGRLQPAEYEEKIAQLRAYLQHLSENGATHITEFLEAWHV</sequence>
<evidence type="ECO:0000313" key="3">
    <source>
        <dbReference type="Proteomes" id="UP000254575"/>
    </source>
</evidence>
<evidence type="ECO:0000259" key="1">
    <source>
        <dbReference type="Pfam" id="PF10108"/>
    </source>
</evidence>
<dbReference type="CDD" id="cd05782">
    <property type="entry name" value="DNA_polB_like1_exo"/>
    <property type="match status" value="1"/>
</dbReference>
<dbReference type="OrthoDB" id="13288at2"/>
<dbReference type="InterPro" id="IPR019288">
    <property type="entry name" value="3'-5'_exonuclease_PolB-like"/>
</dbReference>
<name>A0A380MKT4_9GAMM</name>
<dbReference type="Gene3D" id="3.30.420.10">
    <property type="entry name" value="Ribonuclease H-like superfamily/Ribonuclease H"/>
    <property type="match status" value="1"/>
</dbReference>
<gene>
    <name evidence="2" type="ORF">NCTC10717_00757</name>
</gene>